<evidence type="ECO:0000256" key="1">
    <source>
        <dbReference type="ARBA" id="ARBA00001130"/>
    </source>
</evidence>
<dbReference type="GO" id="GO:0004190">
    <property type="term" value="F:aspartic-type endopeptidase activity"/>
    <property type="evidence" value="ECO:0007669"/>
    <property type="project" value="UniProtKB-KW"/>
</dbReference>
<feature type="disulfide bond" evidence="13">
    <location>
        <begin position="378"/>
        <end position="383"/>
    </location>
</feature>
<dbReference type="InterPro" id="IPR033121">
    <property type="entry name" value="PEPTIDASE_A1"/>
</dbReference>
<comment type="caution">
    <text evidence="16">The sequence shown here is derived from an EMBL/GenBank/DDBJ whole genome shotgun (WGS) entry which is preliminary data.</text>
</comment>
<evidence type="ECO:0000256" key="13">
    <source>
        <dbReference type="PIRSR" id="PIRSR601461-2"/>
    </source>
</evidence>
<dbReference type="FunFam" id="2.40.70.10:FF:000002">
    <property type="entry name" value="Vacuolar aspartic proteinase"/>
    <property type="match status" value="1"/>
</dbReference>
<gene>
    <name evidence="16" type="ORF">G6F64_001329</name>
</gene>
<accession>A0A9P6XIF7</accession>
<dbReference type="OrthoDB" id="771136at2759"/>
<evidence type="ECO:0000256" key="2">
    <source>
        <dbReference type="ARBA" id="ARBA00004116"/>
    </source>
</evidence>
<organism evidence="16 17">
    <name type="scientific">Rhizopus oryzae</name>
    <name type="common">Mucormycosis agent</name>
    <name type="synonym">Rhizopus arrhizus var. delemar</name>
    <dbReference type="NCBI Taxonomy" id="64495"/>
    <lineage>
        <taxon>Eukaryota</taxon>
        <taxon>Fungi</taxon>
        <taxon>Fungi incertae sedis</taxon>
        <taxon>Mucoromycota</taxon>
        <taxon>Mucoromycotina</taxon>
        <taxon>Mucoromycetes</taxon>
        <taxon>Mucorales</taxon>
        <taxon>Mucorineae</taxon>
        <taxon>Rhizopodaceae</taxon>
        <taxon>Rhizopus</taxon>
    </lineage>
</organism>
<dbReference type="PANTHER" id="PTHR47966:SF51">
    <property type="entry name" value="BETA-SITE APP-CLEAVING ENZYME, ISOFORM A-RELATED"/>
    <property type="match status" value="1"/>
</dbReference>
<dbReference type="InterPro" id="IPR001461">
    <property type="entry name" value="Aspartic_peptidase_A1"/>
</dbReference>
<evidence type="ECO:0000256" key="8">
    <source>
        <dbReference type="ARBA" id="ARBA00022750"/>
    </source>
</evidence>
<evidence type="ECO:0000256" key="14">
    <source>
        <dbReference type="RuleBase" id="RU000454"/>
    </source>
</evidence>
<evidence type="ECO:0000256" key="12">
    <source>
        <dbReference type="PIRSR" id="PIRSR601461-1"/>
    </source>
</evidence>
<dbReference type="GO" id="GO:0006508">
    <property type="term" value="P:proteolysis"/>
    <property type="evidence" value="ECO:0007669"/>
    <property type="project" value="UniProtKB-KW"/>
</dbReference>
<evidence type="ECO:0000256" key="10">
    <source>
        <dbReference type="ARBA" id="ARBA00023157"/>
    </source>
</evidence>
<evidence type="ECO:0000256" key="3">
    <source>
        <dbReference type="ARBA" id="ARBA00007447"/>
    </source>
</evidence>
<dbReference type="PROSITE" id="PS51767">
    <property type="entry name" value="PEPTIDASE_A1"/>
    <property type="match status" value="1"/>
</dbReference>
<keyword evidence="9 14" id="KW-0378">Hydrolase</keyword>
<feature type="disulfide bond" evidence="13">
    <location>
        <begin position="584"/>
        <end position="617"/>
    </location>
</feature>
<feature type="active site" evidence="12">
    <location>
        <position position="365"/>
    </location>
</feature>
<proteinExistence type="inferred from homology"/>
<comment type="similarity">
    <text evidence="3 14">Belongs to the peptidase A1 family.</text>
</comment>
<keyword evidence="7" id="KW-0732">Signal</keyword>
<evidence type="ECO:0000313" key="16">
    <source>
        <dbReference type="EMBL" id="KAG1314615.1"/>
    </source>
</evidence>
<dbReference type="Pfam" id="PF00026">
    <property type="entry name" value="Asp"/>
    <property type="match status" value="1"/>
</dbReference>
<dbReference type="SUPFAM" id="SSF50630">
    <property type="entry name" value="Acid proteases"/>
    <property type="match status" value="1"/>
</dbReference>
<keyword evidence="5" id="KW-0926">Vacuole</keyword>
<dbReference type="PANTHER" id="PTHR47966">
    <property type="entry name" value="BETA-SITE APP-CLEAVING ENZYME, ISOFORM A-RELATED"/>
    <property type="match status" value="1"/>
</dbReference>
<dbReference type="InterPro" id="IPR029052">
    <property type="entry name" value="Metallo-depent_PP-like"/>
</dbReference>
<feature type="active site" evidence="12">
    <location>
        <position position="550"/>
    </location>
</feature>
<dbReference type="FunFam" id="2.40.70.10:FF:000036">
    <property type="entry name" value="Vacuolar aspartic protease"/>
    <property type="match status" value="1"/>
</dbReference>
<dbReference type="GO" id="GO:0005773">
    <property type="term" value="C:vacuole"/>
    <property type="evidence" value="ECO:0007669"/>
    <property type="project" value="UniProtKB-SubCell"/>
</dbReference>
<protein>
    <recommendedName>
        <fullName evidence="4">rhizopuspepsin</fullName>
        <ecNumber evidence="4">3.4.23.21</ecNumber>
    </recommendedName>
</protein>
<evidence type="ECO:0000256" key="6">
    <source>
        <dbReference type="ARBA" id="ARBA00022670"/>
    </source>
</evidence>
<reference evidence="16" key="1">
    <citation type="journal article" date="2020" name="Microb. Genom.">
        <title>Genetic diversity of clinical and environmental Mucorales isolates obtained from an investigation of mucormycosis cases among solid organ transplant recipients.</title>
        <authorList>
            <person name="Nguyen M.H."/>
            <person name="Kaul D."/>
            <person name="Muto C."/>
            <person name="Cheng S.J."/>
            <person name="Richter R.A."/>
            <person name="Bruno V.M."/>
            <person name="Liu G."/>
            <person name="Beyhan S."/>
            <person name="Sundermann A.J."/>
            <person name="Mounaud S."/>
            <person name="Pasculle A.W."/>
            <person name="Nierman W.C."/>
            <person name="Driscoll E."/>
            <person name="Cumbie R."/>
            <person name="Clancy C.J."/>
            <person name="Dupont C.L."/>
        </authorList>
    </citation>
    <scope>NUCLEOTIDE SEQUENCE</scope>
    <source>
        <strain evidence="16">GL11</strain>
    </source>
</reference>
<evidence type="ECO:0000313" key="17">
    <source>
        <dbReference type="Proteomes" id="UP000716291"/>
    </source>
</evidence>
<dbReference type="InterPro" id="IPR001969">
    <property type="entry name" value="Aspartic_peptidase_AS"/>
</dbReference>
<dbReference type="EC" id="3.4.23.21" evidence="4"/>
<name>A0A9P6XIF7_RHIOR</name>
<dbReference type="PRINTS" id="PR00792">
    <property type="entry name" value="PEPSIN"/>
</dbReference>
<dbReference type="AlphaFoldDB" id="A0A9P6XIF7"/>
<dbReference type="EMBL" id="JAANQT010000099">
    <property type="protein sequence ID" value="KAG1314615.1"/>
    <property type="molecule type" value="Genomic_DNA"/>
</dbReference>
<keyword evidence="6 14" id="KW-0645">Protease</keyword>
<dbReference type="Proteomes" id="UP000716291">
    <property type="component" value="Unassembled WGS sequence"/>
</dbReference>
<evidence type="ECO:0000256" key="11">
    <source>
        <dbReference type="ARBA" id="ARBA00023180"/>
    </source>
</evidence>
<evidence type="ECO:0000256" key="4">
    <source>
        <dbReference type="ARBA" id="ARBA00013205"/>
    </source>
</evidence>
<comment type="catalytic activity">
    <reaction evidence="1">
        <text>Hydrolysis of proteins with broad specificity similar to that of pepsin A, preferring hydrophobic residues at P1 and P1'. Clots milk and activates trypsinogen. Does not cleave 4-Gln-|-His-5, but does cleave 10-His-|-Leu-11 and 12-Val-|-Glu-13 in B chain of insulin.</text>
        <dbReference type="EC" id="3.4.23.21"/>
    </reaction>
</comment>
<sequence length="661" mass="74572">MNTSLHSFKDERILCVADIRGNLSRLNQLADKHNADYIIHTGEFGFYDYSSLDRMTESTLRQWIQSSSLFPSQTRSRLLNYASNILFDTMKQSPHTILSELTDFLSGVKRLNVPVYTVWDSMEDVEIVKKFSSKQCHIPNLFLLDENSSHLLDIGGVYLRLFGLGGAVDPSKVRSLIELARSVWDPSETIVLISYASPRKERALGYLASVLYADFTISGSFHSHYVAAYNLYARQSEIYYKLIQSQNSFMQLWEYINQVDYDDDSGMDLLNYISFKDEKRDKLAIPIKKVHETATEKLSRYSHTGEYLTQKYFNSQRNNQPMETFKLNPDGSANHGVPLSNYLNAQYYGEIEIGTPPQPFTVVFDTGSSNLWVPSTHCTSIACFLHRRYDSTGSKTYSENGTEFAIQYGTGSLEGFISQDTLTVGGIEVQDQGFAESTKEPGLTFAFAKFDGIFGLGYDTISVKHTIPPFYHMVNRDLVDEPLFSFWLNDANKDQENGGELIFGGVDEDHFEGDIHWSDVRRKGYWEITMENIKFGDDYVDIDPVGAAIDTGSSLLVAPTTVAALINKELGAEKNWAGQYTVDCNKVSSMPEFCFVFNGKDFCLEGKDYILEVQGQCISGFMGMDIPEPAGPLWIVGDVFLRKFYSVYDLGNNRVGLAPSK</sequence>
<dbReference type="InterPro" id="IPR021109">
    <property type="entry name" value="Peptidase_aspartic_dom_sf"/>
</dbReference>
<dbReference type="Gene3D" id="2.40.70.10">
    <property type="entry name" value="Acid Proteases"/>
    <property type="match status" value="2"/>
</dbReference>
<dbReference type="PROSITE" id="PS00141">
    <property type="entry name" value="ASP_PROTEASE"/>
    <property type="match status" value="2"/>
</dbReference>
<evidence type="ECO:0000259" key="15">
    <source>
        <dbReference type="PROSITE" id="PS51767"/>
    </source>
</evidence>
<keyword evidence="8 14" id="KW-0064">Aspartyl protease</keyword>
<keyword evidence="17" id="KW-1185">Reference proteome</keyword>
<evidence type="ECO:0000256" key="9">
    <source>
        <dbReference type="ARBA" id="ARBA00022801"/>
    </source>
</evidence>
<keyword evidence="11" id="KW-0325">Glycoprotein</keyword>
<comment type="subcellular location">
    <subcellularLocation>
        <location evidence="2">Vacuole</location>
    </subcellularLocation>
</comment>
<evidence type="ECO:0000256" key="5">
    <source>
        <dbReference type="ARBA" id="ARBA00022554"/>
    </source>
</evidence>
<keyword evidence="10 13" id="KW-1015">Disulfide bond</keyword>
<evidence type="ECO:0000256" key="7">
    <source>
        <dbReference type="ARBA" id="ARBA00022729"/>
    </source>
</evidence>
<dbReference type="SUPFAM" id="SSF56300">
    <property type="entry name" value="Metallo-dependent phosphatases"/>
    <property type="match status" value="1"/>
</dbReference>
<feature type="domain" description="Peptidase A1" evidence="15">
    <location>
        <begin position="347"/>
        <end position="658"/>
    </location>
</feature>